<gene>
    <name evidence="2" type="ORF">FC695_38050</name>
</gene>
<keyword evidence="1" id="KW-1133">Transmembrane helix</keyword>
<dbReference type="Proteomes" id="UP000308444">
    <property type="component" value="Unassembled WGS sequence"/>
</dbReference>
<accession>A0A9X9A174</accession>
<feature type="non-terminal residue" evidence="2">
    <location>
        <position position="57"/>
    </location>
</feature>
<feature type="transmembrane region" description="Helical" evidence="1">
    <location>
        <begin position="20"/>
        <end position="40"/>
    </location>
</feature>
<keyword evidence="1" id="KW-0472">Membrane</keyword>
<dbReference type="AlphaFoldDB" id="A0A9X9A174"/>
<organism evidence="2 3">
    <name type="scientific">Bacillus cereus</name>
    <dbReference type="NCBI Taxonomy" id="1396"/>
    <lineage>
        <taxon>Bacteria</taxon>
        <taxon>Bacillati</taxon>
        <taxon>Bacillota</taxon>
        <taxon>Bacilli</taxon>
        <taxon>Bacillales</taxon>
        <taxon>Bacillaceae</taxon>
        <taxon>Bacillus</taxon>
        <taxon>Bacillus cereus group</taxon>
    </lineage>
</organism>
<reference evidence="2 3" key="1">
    <citation type="journal article" date="2019" name="Environ. Microbiol.">
        <title>An active ?-lactamase is a part of an orchestrated cell wall stress resistance network of Bacillus subtilis and related rhizosphere species.</title>
        <authorList>
            <person name="Bucher T."/>
            <person name="Keren-Paz A."/>
            <person name="Hausser J."/>
            <person name="Olender T."/>
            <person name="Cytryn E."/>
            <person name="Kolodkin-Gal I."/>
        </authorList>
    </citation>
    <scope>NUCLEOTIDE SEQUENCE [LARGE SCALE GENOMIC DNA]</scope>
    <source>
        <strain evidence="2 3">I32</strain>
    </source>
</reference>
<comment type="caution">
    <text evidence="2">The sequence shown here is derived from an EMBL/GenBank/DDBJ whole genome shotgun (WGS) entry which is preliminary data.</text>
</comment>
<sequence length="57" mass="7064">MSLLTYTEEFFNYVREFLLLRFLLFALVLIIISFVINRIIDWFFRKSSFFDEEVEQT</sequence>
<evidence type="ECO:0000313" key="3">
    <source>
        <dbReference type="Proteomes" id="UP000308444"/>
    </source>
</evidence>
<evidence type="ECO:0000313" key="2">
    <source>
        <dbReference type="EMBL" id="TKI88212.1"/>
    </source>
</evidence>
<evidence type="ECO:0000256" key="1">
    <source>
        <dbReference type="SAM" id="Phobius"/>
    </source>
</evidence>
<proteinExistence type="predicted"/>
<name>A0A9X9A174_BACCE</name>
<dbReference type="EMBL" id="SZOH01004081">
    <property type="protein sequence ID" value="TKI88212.1"/>
    <property type="molecule type" value="Genomic_DNA"/>
</dbReference>
<protein>
    <submittedName>
        <fullName evidence="2">Mechanosensitive ion channel family protein</fullName>
    </submittedName>
</protein>
<keyword evidence="1" id="KW-0812">Transmembrane</keyword>